<comment type="catalytic activity">
    <reaction evidence="1 9">
        <text>guanosine(46) in tRNA + S-adenosyl-L-methionine = N(7)-methylguanosine(46) in tRNA + S-adenosyl-L-homocysteine</text>
        <dbReference type="Rhea" id="RHEA:42708"/>
        <dbReference type="Rhea" id="RHEA-COMP:10188"/>
        <dbReference type="Rhea" id="RHEA-COMP:10189"/>
        <dbReference type="ChEBI" id="CHEBI:57856"/>
        <dbReference type="ChEBI" id="CHEBI:59789"/>
        <dbReference type="ChEBI" id="CHEBI:74269"/>
        <dbReference type="ChEBI" id="CHEBI:74480"/>
        <dbReference type="EC" id="2.1.1.33"/>
    </reaction>
</comment>
<dbReference type="RefSeq" id="WP_115640835.1">
    <property type="nucleotide sequence ID" value="NZ_UFWZ01000001.1"/>
</dbReference>
<dbReference type="PANTHER" id="PTHR23417:SF14">
    <property type="entry name" value="PENTACOTRIPEPTIDE-REPEAT REGION OF PRORP DOMAIN-CONTAINING PROTEIN"/>
    <property type="match status" value="1"/>
</dbReference>
<evidence type="ECO:0000313" key="11">
    <source>
        <dbReference type="Proteomes" id="UP000254664"/>
    </source>
</evidence>
<keyword evidence="11" id="KW-1185">Reference proteome</keyword>
<comment type="function">
    <text evidence="2 9">Catalyzes the formation of N(7)-methylguanine at position 46 (m7G46) in tRNA.</text>
</comment>
<accession>A0A381J8W7</accession>
<feature type="binding site" evidence="9">
    <location>
        <position position="155"/>
    </location>
    <ligand>
        <name>substrate</name>
    </ligand>
</feature>
<feature type="binding site" evidence="9">
    <location>
        <position position="97"/>
    </location>
    <ligand>
        <name>S-adenosyl-L-methionine</name>
        <dbReference type="ChEBI" id="CHEBI:59789"/>
    </ligand>
</feature>
<reference evidence="10 11" key="1">
    <citation type="submission" date="2018-06" db="EMBL/GenBank/DDBJ databases">
        <authorList>
            <consortium name="Pathogen Informatics"/>
            <person name="Doyle S."/>
        </authorList>
    </citation>
    <scope>NUCLEOTIDE SEQUENCE [LARGE SCALE GENOMIC DNA]</scope>
    <source>
        <strain evidence="10 11">NCTC9836</strain>
    </source>
</reference>
<proteinExistence type="inferred from homology"/>
<evidence type="ECO:0000256" key="1">
    <source>
        <dbReference type="ARBA" id="ARBA00000142"/>
    </source>
</evidence>
<evidence type="ECO:0000256" key="8">
    <source>
        <dbReference type="ARBA" id="ARBA00060767"/>
    </source>
</evidence>
<evidence type="ECO:0000256" key="5">
    <source>
        <dbReference type="ARBA" id="ARBA00022691"/>
    </source>
</evidence>
<dbReference type="SUPFAM" id="SSF53335">
    <property type="entry name" value="S-adenosyl-L-methionine-dependent methyltransferases"/>
    <property type="match status" value="1"/>
</dbReference>
<dbReference type="PANTHER" id="PTHR23417">
    <property type="entry name" value="3-DEOXY-D-MANNO-OCTULOSONIC-ACID TRANSFERASE/TRNA GUANINE-N 7 - -METHYLTRANSFERASE"/>
    <property type="match status" value="1"/>
</dbReference>
<feature type="binding site" evidence="9">
    <location>
        <position position="43"/>
    </location>
    <ligand>
        <name>S-adenosyl-L-methionine</name>
        <dbReference type="ChEBI" id="CHEBI:59789"/>
    </ligand>
</feature>
<dbReference type="OrthoDB" id="9802090at2"/>
<evidence type="ECO:0000256" key="3">
    <source>
        <dbReference type="ARBA" id="ARBA00022603"/>
    </source>
</evidence>
<keyword evidence="4 9" id="KW-0808">Transferase</keyword>
<keyword evidence="3 9" id="KW-0489">Methyltransferase</keyword>
<dbReference type="InterPro" id="IPR003358">
    <property type="entry name" value="tRNA_(Gua-N-7)_MeTrfase_Trmb"/>
</dbReference>
<dbReference type="PROSITE" id="PS51625">
    <property type="entry name" value="SAM_MT_TRMB"/>
    <property type="match status" value="1"/>
</dbReference>
<feature type="binding site" evidence="9">
    <location>
        <position position="119"/>
    </location>
    <ligand>
        <name>S-adenosyl-L-methionine</name>
        <dbReference type="ChEBI" id="CHEBI:59789"/>
    </ligand>
</feature>
<dbReference type="Pfam" id="PF02390">
    <property type="entry name" value="Methyltransf_4"/>
    <property type="match status" value="1"/>
</dbReference>
<dbReference type="Proteomes" id="UP000254664">
    <property type="component" value="Unassembled WGS sequence"/>
</dbReference>
<dbReference type="InterPro" id="IPR055361">
    <property type="entry name" value="tRNA_methyltr_TrmB_bact"/>
</dbReference>
<gene>
    <name evidence="9 10" type="primary">trmB</name>
    <name evidence="10" type="ORF">NCTC9836_01111</name>
</gene>
<feature type="binding site" evidence="9">
    <location>
        <begin position="192"/>
        <end position="195"/>
    </location>
    <ligand>
        <name>substrate</name>
    </ligand>
</feature>
<dbReference type="NCBIfam" id="TIGR00091">
    <property type="entry name" value="tRNA (guanosine(46)-N7)-methyltransferase TrmB"/>
    <property type="match status" value="1"/>
</dbReference>
<dbReference type="GO" id="GO:0043527">
    <property type="term" value="C:tRNA methyltransferase complex"/>
    <property type="evidence" value="ECO:0007669"/>
    <property type="project" value="TreeGrafter"/>
</dbReference>
<dbReference type="InterPro" id="IPR029063">
    <property type="entry name" value="SAM-dependent_MTases_sf"/>
</dbReference>
<comment type="similarity">
    <text evidence="8 9">Belongs to the class I-like SAM-binding methyltransferase superfamily. TrmB family.</text>
</comment>
<comment type="caution">
    <text evidence="9">Lacks conserved residue(s) required for the propagation of feature annotation.</text>
</comment>
<sequence>MRLRKKWWARPELEQSKEVITEPKLLKGKWKEEFNNSNPIYLELGCGKGKFIGTQAQANKDINFIGIDLKDEVLVYALRKVNEVEREVDNIRLIPLEIAFIEEVFDKNEISRIYINFCNPWPKLSHNKRRLTHSRFLERYKTFLQPESEIWFKSDDKELFNDSLEYFNESGFELLYHTYDLHNSDFKENIMTEYEEKFRSKGMKIMFLRAKLK</sequence>
<dbReference type="GO" id="GO:0008176">
    <property type="term" value="F:tRNA (guanine(46)-N7)-methyltransferase activity"/>
    <property type="evidence" value="ECO:0007669"/>
    <property type="project" value="UniProtKB-UniRule"/>
</dbReference>
<dbReference type="FunFam" id="3.40.50.150:FF:000035">
    <property type="entry name" value="tRNA (guanine-N(7)-)-methyltransferase"/>
    <property type="match status" value="1"/>
</dbReference>
<keyword evidence="5 9" id="KW-0949">S-adenosyl-L-methionine</keyword>
<dbReference type="NCBIfam" id="NF001080">
    <property type="entry name" value="PRK00121.2-2"/>
    <property type="match status" value="1"/>
</dbReference>
<dbReference type="UniPathway" id="UPA00989"/>
<dbReference type="EMBL" id="UFWZ01000001">
    <property type="protein sequence ID" value="SUY46802.1"/>
    <property type="molecule type" value="Genomic_DNA"/>
</dbReference>
<protein>
    <recommendedName>
        <fullName evidence="9">tRNA (guanine-N(7)-)-methyltransferase</fullName>
        <ecNumber evidence="9">2.1.1.33</ecNumber>
    </recommendedName>
    <alternativeName>
        <fullName evidence="9">tRNA (guanine(46)-N(7))-methyltransferase</fullName>
    </alternativeName>
    <alternativeName>
        <fullName evidence="9">tRNA(m7G46)-methyltransferase</fullName>
    </alternativeName>
</protein>
<evidence type="ECO:0000256" key="6">
    <source>
        <dbReference type="ARBA" id="ARBA00022694"/>
    </source>
</evidence>
<evidence type="ECO:0000256" key="4">
    <source>
        <dbReference type="ARBA" id="ARBA00022679"/>
    </source>
</evidence>
<organism evidence="10 11">
    <name type="scientific">Clostridium putrefaciens</name>
    <dbReference type="NCBI Taxonomy" id="99675"/>
    <lineage>
        <taxon>Bacteria</taxon>
        <taxon>Bacillati</taxon>
        <taxon>Bacillota</taxon>
        <taxon>Clostridia</taxon>
        <taxon>Eubacteriales</taxon>
        <taxon>Clostridiaceae</taxon>
        <taxon>Clostridium</taxon>
    </lineage>
</organism>
<evidence type="ECO:0000256" key="7">
    <source>
        <dbReference type="ARBA" id="ARBA00060552"/>
    </source>
</evidence>
<dbReference type="Gene3D" id="3.40.50.150">
    <property type="entry name" value="Vaccinia Virus protein VP39"/>
    <property type="match status" value="1"/>
</dbReference>
<keyword evidence="6 9" id="KW-0819">tRNA processing</keyword>
<feature type="binding site" evidence="9">
    <location>
        <position position="68"/>
    </location>
    <ligand>
        <name>S-adenosyl-L-methionine</name>
        <dbReference type="ChEBI" id="CHEBI:59789"/>
    </ligand>
</feature>
<dbReference type="AlphaFoldDB" id="A0A381J8W7"/>
<feature type="binding site" evidence="9">
    <location>
        <position position="123"/>
    </location>
    <ligand>
        <name>substrate</name>
    </ligand>
</feature>
<dbReference type="HAMAP" id="MF_01057">
    <property type="entry name" value="tRNA_methyltr_TrmB"/>
    <property type="match status" value="1"/>
</dbReference>
<name>A0A381J8W7_9CLOT</name>
<evidence type="ECO:0000313" key="10">
    <source>
        <dbReference type="EMBL" id="SUY46802.1"/>
    </source>
</evidence>
<evidence type="ECO:0000256" key="9">
    <source>
        <dbReference type="HAMAP-Rule" id="MF_01057"/>
    </source>
</evidence>
<comment type="pathway">
    <text evidence="7 9">tRNA modification; N(7)-methylguanine-tRNA biosynthesis.</text>
</comment>
<dbReference type="EC" id="2.1.1.33" evidence="9"/>
<evidence type="ECO:0000256" key="2">
    <source>
        <dbReference type="ARBA" id="ARBA00003015"/>
    </source>
</evidence>